<comment type="caution">
    <text evidence="1">The sequence shown here is derived from an EMBL/GenBank/DDBJ whole genome shotgun (WGS) entry which is preliminary data.</text>
</comment>
<dbReference type="Proteomes" id="UP001139006">
    <property type="component" value="Unassembled WGS sequence"/>
</dbReference>
<gene>
    <name evidence="1" type="ORF">LB941_10525</name>
</gene>
<reference evidence="1 2" key="1">
    <citation type="journal article" date="2023" name="Int. J. Syst. Evol. Microbiol.">
        <title>Ligilactobacillus ubinensis sp. nov., a novel species isolated from the wild ferment of a durian fruit (Durio zibethinus).</title>
        <authorList>
            <person name="Heng Y.C."/>
            <person name="Menon N."/>
            <person name="Chen B."/>
            <person name="Loo B.Z.L."/>
            <person name="Wong G.W.J."/>
            <person name="Lim A.C.H."/>
            <person name="Silvaraju S."/>
            <person name="Kittelmann S."/>
        </authorList>
    </citation>
    <scope>NUCLEOTIDE SEQUENCE [LARGE SCALE GENOMIC DNA]</scope>
    <source>
        <strain evidence="1 2">WILCCON 0076</strain>
    </source>
</reference>
<evidence type="ECO:0000313" key="1">
    <source>
        <dbReference type="EMBL" id="MCP0887763.1"/>
    </source>
</evidence>
<evidence type="ECO:0000313" key="2">
    <source>
        <dbReference type="Proteomes" id="UP001139006"/>
    </source>
</evidence>
<organism evidence="1 2">
    <name type="scientific">Ligilactobacillus ubinensis</name>
    <dbReference type="NCBI Taxonomy" id="2876789"/>
    <lineage>
        <taxon>Bacteria</taxon>
        <taxon>Bacillati</taxon>
        <taxon>Bacillota</taxon>
        <taxon>Bacilli</taxon>
        <taxon>Lactobacillales</taxon>
        <taxon>Lactobacillaceae</taxon>
        <taxon>Ligilactobacillus</taxon>
    </lineage>
</organism>
<dbReference type="RefSeq" id="WP_253361926.1">
    <property type="nucleotide sequence ID" value="NZ_JAIULA010000025.1"/>
</dbReference>
<keyword evidence="2" id="KW-1185">Reference proteome</keyword>
<proteinExistence type="predicted"/>
<sequence>MNITAKEYIDIVAGEHYVKETISTTAAKFHTAGVQESFEPVLEKFKNSVEQEKLVQAGLLVDYPSGPTRFYLETGIINLSFADVKKVDNFFLNLDEVVPVNVYLVVNSEDINASHFRIDKIASVDEMLANSESFAVKVIEQVAKQVAIIEENQANKADE</sequence>
<dbReference type="EMBL" id="JAIULA010000025">
    <property type="protein sequence ID" value="MCP0887763.1"/>
    <property type="molecule type" value="Genomic_DNA"/>
</dbReference>
<dbReference type="AlphaFoldDB" id="A0A9X2FRP7"/>
<name>A0A9X2FRP7_9LACO</name>
<accession>A0A9X2FRP7</accession>
<protein>
    <submittedName>
        <fullName evidence="1">Uncharacterized protein</fullName>
    </submittedName>
</protein>